<dbReference type="PANTHER" id="PTHR13151:SF2">
    <property type="entry name" value="COREPRESSOR INTERACTING WITH RBPJ 1"/>
    <property type="match status" value="1"/>
</dbReference>
<dbReference type="Proteomes" id="UP000015104">
    <property type="component" value="Unassembled WGS sequence"/>
</dbReference>
<evidence type="ECO:0000313" key="4">
    <source>
        <dbReference type="Proteomes" id="UP000015104"/>
    </source>
</evidence>
<dbReference type="AlphaFoldDB" id="T1JX61"/>
<dbReference type="OMA" id="WGHINTG"/>
<feature type="domain" description="CBF1-interacting co-repressor CIR N-terminal" evidence="2">
    <location>
        <begin position="13"/>
        <end position="49"/>
    </location>
</feature>
<evidence type="ECO:0000313" key="3">
    <source>
        <dbReference type="EnsemblMetazoa" id="tetur02g10810.1"/>
    </source>
</evidence>
<evidence type="ECO:0000256" key="1">
    <source>
        <dbReference type="SAM" id="MobiDB-lite"/>
    </source>
</evidence>
<dbReference type="OrthoDB" id="6253837at2759"/>
<accession>T1JX61</accession>
<dbReference type="HOGENOM" id="CLU_116345_0_0_1"/>
<dbReference type="KEGG" id="tut:107371116"/>
<organism evidence="3 4">
    <name type="scientific">Tetranychus urticae</name>
    <name type="common">Two-spotted spider mite</name>
    <dbReference type="NCBI Taxonomy" id="32264"/>
    <lineage>
        <taxon>Eukaryota</taxon>
        <taxon>Metazoa</taxon>
        <taxon>Ecdysozoa</taxon>
        <taxon>Arthropoda</taxon>
        <taxon>Chelicerata</taxon>
        <taxon>Arachnida</taxon>
        <taxon>Acari</taxon>
        <taxon>Acariformes</taxon>
        <taxon>Trombidiformes</taxon>
        <taxon>Prostigmata</taxon>
        <taxon>Eleutherengona</taxon>
        <taxon>Raphignathae</taxon>
        <taxon>Tetranychoidea</taxon>
        <taxon>Tetranychidae</taxon>
        <taxon>Tetranychus</taxon>
    </lineage>
</organism>
<dbReference type="EMBL" id="CAEY01000824">
    <property type="status" value="NOT_ANNOTATED_CDS"/>
    <property type="molecule type" value="Genomic_DNA"/>
</dbReference>
<dbReference type="GO" id="GO:0005634">
    <property type="term" value="C:nucleus"/>
    <property type="evidence" value="ECO:0007669"/>
    <property type="project" value="TreeGrafter"/>
</dbReference>
<reference evidence="4" key="1">
    <citation type="submission" date="2011-08" db="EMBL/GenBank/DDBJ databases">
        <authorList>
            <person name="Rombauts S."/>
        </authorList>
    </citation>
    <scope>NUCLEOTIDE SEQUENCE</scope>
    <source>
        <strain evidence="4">London</strain>
    </source>
</reference>
<dbReference type="PANTHER" id="PTHR13151">
    <property type="entry name" value="CBF1 INTERACTING COREPRESSOR CIR"/>
    <property type="match status" value="1"/>
</dbReference>
<dbReference type="GO" id="GO:0003714">
    <property type="term" value="F:transcription corepressor activity"/>
    <property type="evidence" value="ECO:0007669"/>
    <property type="project" value="InterPro"/>
</dbReference>
<dbReference type="SMART" id="SM01083">
    <property type="entry name" value="Cir_N"/>
    <property type="match status" value="1"/>
</dbReference>
<gene>
    <name evidence="3" type="primary">107371116</name>
</gene>
<proteinExistence type="predicted"/>
<sequence length="149" mass="17557">MGKGYTNFMCKKPFHPGSRDNIRRVWIAEQKKKFELEKQKELQTLYDKEQEAHKNRKLLNKDDPKMELSFMYNAPPGSSKKEEDGPEFKFKWQRNAPRESFSKGNQSITDKPFGISVRNVKCIKCHQWGHVNTDKECPAAADKYNIFRK</sequence>
<name>T1JX61_TETUR</name>
<dbReference type="EnsemblMetazoa" id="tetur02g10810.1">
    <property type="protein sequence ID" value="tetur02g10810.1"/>
    <property type="gene ID" value="tetur02g10810"/>
</dbReference>
<feature type="region of interest" description="Disordered" evidence="1">
    <location>
        <begin position="69"/>
        <end position="108"/>
    </location>
</feature>
<reference evidence="3" key="2">
    <citation type="submission" date="2015-06" db="UniProtKB">
        <authorList>
            <consortium name="EnsemblMetazoa"/>
        </authorList>
    </citation>
    <scope>IDENTIFICATION</scope>
</reference>
<evidence type="ECO:0000259" key="2">
    <source>
        <dbReference type="SMART" id="SM01083"/>
    </source>
</evidence>
<dbReference type="eggNOG" id="KOG3794">
    <property type="taxonomic scope" value="Eukaryota"/>
</dbReference>
<feature type="compositionally biased region" description="Basic and acidic residues" evidence="1">
    <location>
        <begin position="79"/>
        <end position="101"/>
    </location>
</feature>
<keyword evidence="4" id="KW-1185">Reference proteome</keyword>
<protein>
    <recommendedName>
        <fullName evidence="2">CBF1-interacting co-repressor CIR N-terminal domain-containing protein</fullName>
    </recommendedName>
</protein>
<dbReference type="Pfam" id="PF10197">
    <property type="entry name" value="Cir_N"/>
    <property type="match status" value="1"/>
</dbReference>
<dbReference type="InterPro" id="IPR040014">
    <property type="entry name" value="CIR1"/>
</dbReference>
<dbReference type="STRING" id="32264.T1JX61"/>
<dbReference type="InterPro" id="IPR019339">
    <property type="entry name" value="CIR_N_dom"/>
</dbReference>